<protein>
    <submittedName>
        <fullName evidence="1">Uncharacterized protein</fullName>
    </submittedName>
</protein>
<name>A0A9X2BR60_9BACL</name>
<evidence type="ECO:0000313" key="1">
    <source>
        <dbReference type="EMBL" id="MCK8489814.1"/>
    </source>
</evidence>
<dbReference type="EMBL" id="JALPRK010000030">
    <property type="protein sequence ID" value="MCK8489814.1"/>
    <property type="molecule type" value="Genomic_DNA"/>
</dbReference>
<gene>
    <name evidence="1" type="ORF">M0651_21830</name>
</gene>
<reference evidence="1" key="1">
    <citation type="submission" date="2022-04" db="EMBL/GenBank/DDBJ databases">
        <authorList>
            <person name="Seo M.-J."/>
        </authorList>
    </citation>
    <scope>NUCLEOTIDE SEQUENCE</scope>
    <source>
        <strain evidence="1">MBLB2552</strain>
    </source>
</reference>
<dbReference type="AlphaFoldDB" id="A0A9X2BR60"/>
<accession>A0A9X2BR60</accession>
<organism evidence="1 2">
    <name type="scientific">Paenibacillus mellifer</name>
    <dbReference type="NCBI Taxonomy" id="2937794"/>
    <lineage>
        <taxon>Bacteria</taxon>
        <taxon>Bacillati</taxon>
        <taxon>Bacillota</taxon>
        <taxon>Bacilli</taxon>
        <taxon>Bacillales</taxon>
        <taxon>Paenibacillaceae</taxon>
        <taxon>Paenibacillus</taxon>
    </lineage>
</organism>
<sequence>MKDCFVYDERLDIHVPVLERPFDEYGREERLAMIAYWEEIRGRIPSKVMVLERSIEHMLGEMNNESDFERSCRLNGEIAELASRINDLHIWYRTTQDEPSVKRHL</sequence>
<evidence type="ECO:0000313" key="2">
    <source>
        <dbReference type="Proteomes" id="UP001139534"/>
    </source>
</evidence>
<dbReference type="Proteomes" id="UP001139534">
    <property type="component" value="Unassembled WGS sequence"/>
</dbReference>
<comment type="caution">
    <text evidence="1">The sequence shown here is derived from an EMBL/GenBank/DDBJ whole genome shotgun (WGS) entry which is preliminary data.</text>
</comment>
<proteinExistence type="predicted"/>
<keyword evidence="2" id="KW-1185">Reference proteome</keyword>
<dbReference type="RefSeq" id="WP_248553799.1">
    <property type="nucleotide sequence ID" value="NZ_JALPRK010000030.1"/>
</dbReference>